<dbReference type="EMBL" id="CP144691">
    <property type="protein sequence ID" value="WVY94341.1"/>
    <property type="molecule type" value="Genomic_DNA"/>
</dbReference>
<evidence type="ECO:0000256" key="1">
    <source>
        <dbReference type="SAM" id="Phobius"/>
    </source>
</evidence>
<proteinExistence type="predicted"/>
<keyword evidence="1" id="KW-0472">Membrane</keyword>
<protein>
    <submittedName>
        <fullName evidence="2">Uncharacterized protein</fullName>
    </submittedName>
</protein>
<dbReference type="Proteomes" id="UP001374535">
    <property type="component" value="Chromosome 10"/>
</dbReference>
<reference evidence="2 3" key="1">
    <citation type="journal article" date="2023" name="Life. Sci Alliance">
        <title>Evolutionary insights into 3D genome organization and epigenetic landscape of Vigna mungo.</title>
        <authorList>
            <person name="Junaid A."/>
            <person name="Singh B."/>
            <person name="Bhatia S."/>
        </authorList>
    </citation>
    <scope>NUCLEOTIDE SEQUENCE [LARGE SCALE GENOMIC DNA]</scope>
    <source>
        <strain evidence="2">Urdbean</strain>
    </source>
</reference>
<accession>A0AAQ3MNZ7</accession>
<evidence type="ECO:0000313" key="3">
    <source>
        <dbReference type="Proteomes" id="UP001374535"/>
    </source>
</evidence>
<name>A0AAQ3MNZ7_VIGMU</name>
<keyword evidence="1" id="KW-1133">Transmembrane helix</keyword>
<keyword evidence="3" id="KW-1185">Reference proteome</keyword>
<feature type="transmembrane region" description="Helical" evidence="1">
    <location>
        <begin position="39"/>
        <end position="56"/>
    </location>
</feature>
<dbReference type="AlphaFoldDB" id="A0AAQ3MNZ7"/>
<sequence>MISAFAYQSCIHVALCSLTVSNRVSLSHALEIFQIELAIPVNFLFLLQLLSVLGNCKEWHDIYSFSNDTEDCCHFSQYPFNCIFLFFFISVFSMFFLCTLMLVFHFWKLKMDTLVVNFATPFTCSEDAEPNAWHGLECCCNIKQVFEYLIRRVFFRLHVLNLDASGLLFEAYGNGK</sequence>
<organism evidence="2 3">
    <name type="scientific">Vigna mungo</name>
    <name type="common">Black gram</name>
    <name type="synonym">Phaseolus mungo</name>
    <dbReference type="NCBI Taxonomy" id="3915"/>
    <lineage>
        <taxon>Eukaryota</taxon>
        <taxon>Viridiplantae</taxon>
        <taxon>Streptophyta</taxon>
        <taxon>Embryophyta</taxon>
        <taxon>Tracheophyta</taxon>
        <taxon>Spermatophyta</taxon>
        <taxon>Magnoliopsida</taxon>
        <taxon>eudicotyledons</taxon>
        <taxon>Gunneridae</taxon>
        <taxon>Pentapetalae</taxon>
        <taxon>rosids</taxon>
        <taxon>fabids</taxon>
        <taxon>Fabales</taxon>
        <taxon>Fabaceae</taxon>
        <taxon>Papilionoideae</taxon>
        <taxon>50 kb inversion clade</taxon>
        <taxon>NPAAA clade</taxon>
        <taxon>indigoferoid/millettioid clade</taxon>
        <taxon>Phaseoleae</taxon>
        <taxon>Vigna</taxon>
    </lineage>
</organism>
<feature type="transmembrane region" description="Helical" evidence="1">
    <location>
        <begin position="83"/>
        <end position="107"/>
    </location>
</feature>
<evidence type="ECO:0000313" key="2">
    <source>
        <dbReference type="EMBL" id="WVY94341.1"/>
    </source>
</evidence>
<gene>
    <name evidence="2" type="ORF">V8G54_033429</name>
</gene>
<keyword evidence="1" id="KW-0812">Transmembrane</keyword>